<feature type="domain" description="NrS-1 polymerase-like HBD" evidence="1">
    <location>
        <begin position="230"/>
        <end position="279"/>
    </location>
</feature>
<reference evidence="2 3" key="1">
    <citation type="journal article" date="2012" name="Appl. Environ. Microbiol.">
        <title>High Diversity and Novel Species of Pseudomonas aeruginosa Bacteriophages.</title>
        <authorList>
            <person name="Sepulveda-Robles O."/>
            <person name="Kameyama L."/>
            <person name="Guarneros G."/>
        </authorList>
    </citation>
    <scope>NUCLEOTIDE SEQUENCE [LARGE SCALE GENOMIC DNA]</scope>
</reference>
<evidence type="ECO:0000313" key="2">
    <source>
        <dbReference type="EMBL" id="ALH23772.1"/>
    </source>
</evidence>
<dbReference type="InterPro" id="IPR054468">
    <property type="entry name" value="NrSPol-like_HBD"/>
</dbReference>
<dbReference type="GO" id="GO:0004386">
    <property type="term" value="F:helicase activity"/>
    <property type="evidence" value="ECO:0007669"/>
    <property type="project" value="UniProtKB-KW"/>
</dbReference>
<dbReference type="Proteomes" id="UP000006182">
    <property type="component" value="Segment"/>
</dbReference>
<evidence type="ECO:0000313" key="3">
    <source>
        <dbReference type="Proteomes" id="UP000006182"/>
    </source>
</evidence>
<keyword evidence="3" id="KW-1185">Reference proteome</keyword>
<proteinExistence type="predicted"/>
<accession>A0A0S0N2K6</accession>
<dbReference type="Pfam" id="PF22763">
    <property type="entry name" value="NrS1-1_pol-like_HBD"/>
    <property type="match status" value="1"/>
</dbReference>
<organism evidence="2 3">
    <name type="scientific">Pseudomonas phage PaMx25</name>
    <dbReference type="NCBI Taxonomy" id="1175654"/>
    <lineage>
        <taxon>Viruses</taxon>
        <taxon>Duplodnaviria</taxon>
        <taxon>Heunggongvirae</taxon>
        <taxon>Uroviricota</taxon>
        <taxon>Caudoviricetes</taxon>
        <taxon>Queuovirinae</taxon>
        <taxon>Nipunavirus</taxon>
        <taxon>Nipunavirus PaMx25</taxon>
    </lineage>
</organism>
<protein>
    <submittedName>
        <fullName evidence="2">Primase/helicase</fullName>
    </submittedName>
</protein>
<dbReference type="Pfam" id="PF13148">
    <property type="entry name" value="DUF3987"/>
    <property type="match status" value="1"/>
</dbReference>
<sequence>MTTRAQAWARLPAELKYLRQWCVAGANKAPLSVGPDGKLFNASVTQPSQWMDFDTAAQVAFANGFDIGFVLHESDPYSCIDLDVKDAQNCPDKPELWTTPEQYDLFYRIMLGFDSYAEASRSGKGLHIWVRGSIGKGVRRDGVEIYSQERFIICTGSVVQDKPVRECQPMLLNMASQMRPKEQAADFALEELAADEDDWSVLVRAVGAANSDKFCGLWLGQWESMGFPSQSEADLALMSMLTFYSPSNDQCRRLFRDSALGKREKSVKDDRYLNRTLATIRSREAREKSVNASALVQAADTMLEARRLAMQEVQRLQGGMPAAGAPQQRTAVPLHVQGRGDPVQLSQPTPVAATMAGPVSMDVVQAGSKGLPWPPGFAGRIAQYIYQSAPRPVKEVAIVASLGLLAGLCGKAWHIPQSGLNMYIILVARSAIGKEAMHSGISSLIRACTSNMPTFHNFIDFTDFASGPALIKACASNPSFVNVSGEWGRKLKRLANDDRDGPLSTLRTQMTNLYQKSGPQSIVGGIGYSNKDNNIASISGVAYSMIGETTPSTFYEALTESMMEDGFLSRFLIIEYDGERPPMNSSQVMVPDAALQDALVKLAFQAQNLIGGQTSQPLGRTEEAAQIMWAFEQECDREINSTDDESRRQMWNRAALKVLRIAGLLAVADNWINPCVTKEHLDWALDVIRRDIMIMSRRLDTGDVGTGDTARERKLMALLRDYLANPLAASYKVPEEMRQNSIVPRSYLQIRTARVASYYNHRAGQNAALDLAIQSAVNNGYLMEVDKAKVAEAYNYHGKAYRVIKLPDYAAQAKKS</sequence>
<name>A0A0S0N2K6_9CAUD</name>
<gene>
    <name evidence="2" type="ORF">PaMx25_58</name>
</gene>
<evidence type="ECO:0000259" key="1">
    <source>
        <dbReference type="Pfam" id="PF22763"/>
    </source>
</evidence>
<dbReference type="OrthoDB" id="181at10239"/>
<dbReference type="EMBL" id="JQ067084">
    <property type="protein sequence ID" value="ALH23772.1"/>
    <property type="molecule type" value="Genomic_DNA"/>
</dbReference>
<dbReference type="InterPro" id="IPR025048">
    <property type="entry name" value="DUF3987"/>
</dbReference>